<dbReference type="InterPro" id="IPR011010">
    <property type="entry name" value="DNA_brk_join_enz"/>
</dbReference>
<gene>
    <name evidence="3" type="ORF">SAMN05216521_105831</name>
</gene>
<dbReference type="SUPFAM" id="SSF56349">
    <property type="entry name" value="DNA breaking-rejoining enzymes"/>
    <property type="match status" value="1"/>
</dbReference>
<dbReference type="InterPro" id="IPR002104">
    <property type="entry name" value="Integrase_catalytic"/>
</dbReference>
<name>A0A1I0JIA5_9FIRM</name>
<protein>
    <submittedName>
        <fullName evidence="3">Site-specific recombinase XerD</fullName>
    </submittedName>
</protein>
<reference evidence="3 4" key="1">
    <citation type="submission" date="2016-10" db="EMBL/GenBank/DDBJ databases">
        <authorList>
            <person name="Varghese N."/>
            <person name="Submissions S."/>
        </authorList>
    </citation>
    <scope>NUCLEOTIDE SEQUENCE [LARGE SCALE GENOMIC DNA]</scope>
    <source>
        <strain evidence="3 4">NLAE-zl-C196</strain>
    </source>
</reference>
<dbReference type="PANTHER" id="PTHR30349">
    <property type="entry name" value="PHAGE INTEGRASE-RELATED"/>
    <property type="match status" value="1"/>
</dbReference>
<dbReference type="InterPro" id="IPR013762">
    <property type="entry name" value="Integrase-like_cat_sf"/>
</dbReference>
<dbReference type="Pfam" id="PF00589">
    <property type="entry name" value="Phage_integrase"/>
    <property type="match status" value="1"/>
</dbReference>
<dbReference type="Gene3D" id="1.10.443.10">
    <property type="entry name" value="Intergrase catalytic core"/>
    <property type="match status" value="1"/>
</dbReference>
<dbReference type="GO" id="GO:0006310">
    <property type="term" value="P:DNA recombination"/>
    <property type="evidence" value="ECO:0007669"/>
    <property type="project" value="UniProtKB-KW"/>
</dbReference>
<dbReference type="PROSITE" id="PS51898">
    <property type="entry name" value="TYR_RECOMBINASE"/>
    <property type="match status" value="1"/>
</dbReference>
<dbReference type="EMBL" id="FOIO01000058">
    <property type="protein sequence ID" value="SEU10070.1"/>
    <property type="molecule type" value="Genomic_DNA"/>
</dbReference>
<evidence type="ECO:0000313" key="4">
    <source>
        <dbReference type="Proteomes" id="UP000182121"/>
    </source>
</evidence>
<comment type="caution">
    <text evidence="3">The sequence shown here is derived from an EMBL/GenBank/DDBJ whole genome shotgun (WGS) entry which is preliminary data.</text>
</comment>
<dbReference type="RefSeq" id="WP_074664033.1">
    <property type="nucleotide sequence ID" value="NZ_FOIO01000058.1"/>
</dbReference>
<accession>A0A1I0JIA5</accession>
<proteinExistence type="predicted"/>
<dbReference type="AlphaFoldDB" id="A0A1I0JIA5"/>
<organism evidence="3 4">
    <name type="scientific">Enterocloster clostridioformis</name>
    <dbReference type="NCBI Taxonomy" id="1531"/>
    <lineage>
        <taxon>Bacteria</taxon>
        <taxon>Bacillati</taxon>
        <taxon>Bacillota</taxon>
        <taxon>Clostridia</taxon>
        <taxon>Lachnospirales</taxon>
        <taxon>Lachnospiraceae</taxon>
        <taxon>Enterocloster</taxon>
    </lineage>
</organism>
<sequence>MEKRFQVKRFLFETTAGEEVCRYMLTDRLLPMLAPNQYIEMKSINKLGTGKSYAYKLCVYFNFLHEKLHTNYEVATNKQVLEFVDRLIYGDKENLRILSPQESLCYSTLSGYVTAITDFYRWLDQTYGSEMVFYEGERRCRPQSYLYGQIYTYQYKYLISRMLPDVKGSREYIKWYIDEEKALLCSGFHTLRDEAVFRLTLEGFRIDEVLSIRLGDYREVERLIQPSRSKRRQSAVSGYENKLRTVRIGEETAKALNDYLFVERPSAENEGGIISDWLFLTLRGKSAGQPLTYHNYRKILKNCAERCGISVVGVRTHSGRSTKVMEVLEHNALHPEQEKSDIQIKALFGWSQIDSIQPYMNHNSEIMANAAYKRHSKKDGRGND</sequence>
<evidence type="ECO:0000256" key="1">
    <source>
        <dbReference type="ARBA" id="ARBA00023172"/>
    </source>
</evidence>
<dbReference type="GO" id="GO:0003677">
    <property type="term" value="F:DNA binding"/>
    <property type="evidence" value="ECO:0007669"/>
    <property type="project" value="InterPro"/>
</dbReference>
<keyword evidence="1" id="KW-0233">DNA recombination</keyword>
<dbReference type="Proteomes" id="UP000182121">
    <property type="component" value="Unassembled WGS sequence"/>
</dbReference>
<dbReference type="GO" id="GO:0015074">
    <property type="term" value="P:DNA integration"/>
    <property type="evidence" value="ECO:0007669"/>
    <property type="project" value="InterPro"/>
</dbReference>
<dbReference type="CDD" id="cd00397">
    <property type="entry name" value="DNA_BRE_C"/>
    <property type="match status" value="1"/>
</dbReference>
<evidence type="ECO:0000259" key="2">
    <source>
        <dbReference type="PROSITE" id="PS51898"/>
    </source>
</evidence>
<feature type="domain" description="Tyr recombinase" evidence="2">
    <location>
        <begin position="170"/>
        <end position="373"/>
    </location>
</feature>
<evidence type="ECO:0000313" key="3">
    <source>
        <dbReference type="EMBL" id="SEU10070.1"/>
    </source>
</evidence>
<dbReference type="PANTHER" id="PTHR30349:SF81">
    <property type="entry name" value="TYROSINE RECOMBINASE XERC"/>
    <property type="match status" value="1"/>
</dbReference>
<dbReference type="InterPro" id="IPR050090">
    <property type="entry name" value="Tyrosine_recombinase_XerCD"/>
</dbReference>